<dbReference type="EMBL" id="JX454574">
    <property type="protein sequence ID" value="AGE89880.1"/>
    <property type="molecule type" value="Genomic_DNA"/>
</dbReference>
<gene>
    <name evidence="2" type="ORF">SlsnVgp025</name>
</gene>
<keyword evidence="3" id="KW-1185">Reference proteome</keyword>
<dbReference type="OrthoDB" id="19502at10239"/>
<protein>
    <submittedName>
        <fullName evidence="2">LEF-6</fullName>
    </submittedName>
</protein>
<dbReference type="Proteomes" id="UP000232896">
    <property type="component" value="Segment"/>
</dbReference>
<proteinExistence type="predicted"/>
<feature type="region of interest" description="Disordered" evidence="1">
    <location>
        <begin position="95"/>
        <end position="135"/>
    </location>
</feature>
<evidence type="ECO:0000256" key="1">
    <source>
        <dbReference type="SAM" id="MobiDB-lite"/>
    </source>
</evidence>
<organism evidence="2 3">
    <name type="scientific">Spodoptera littoralis nuclear polyhedrosis virus</name>
    <name type="common">SlNPV</name>
    <dbReference type="NCBI Taxonomy" id="10456"/>
    <lineage>
        <taxon>Viruses</taxon>
        <taxon>Viruses incertae sedis</taxon>
        <taxon>Naldaviricetes</taxon>
        <taxon>Lefavirales</taxon>
        <taxon>Baculoviridae</taxon>
        <taxon>Alphabaculovirus</taxon>
        <taxon>Alphabaculovirus splittoralis</taxon>
    </lineage>
</organism>
<evidence type="ECO:0000313" key="2">
    <source>
        <dbReference type="EMBL" id="AGE89880.1"/>
    </source>
</evidence>
<name>M1JTC1_NPVSL</name>
<evidence type="ECO:0000313" key="3">
    <source>
        <dbReference type="Proteomes" id="UP000232896"/>
    </source>
</evidence>
<sequence length="153" mass="18132">MNGDNQMFVVNVHNERYTKSLIKAIINYACSGRVLQNIDWHMSTRRFVYAKTKSAAMAVCRLDGKLYMPYGDVFSCSLSRNRRYHTRRRDYSDESLWRSQSRRRKRQRDEYRQSTNEVEGMNGSGGGGGRDDYDTDYELNRYEDNEIINMMYT</sequence>
<organismHost>
    <name type="scientific">Lepidoptera</name>
    <name type="common">moths &amp; butterflies</name>
    <dbReference type="NCBI Taxonomy" id="7088"/>
</organismHost>
<accession>M1JTC1</accession>
<reference evidence="2 3" key="1">
    <citation type="journal article" date="2013" name="Virus Res.">
        <title>Determination and analysis of the genome sequence of Spodoptera littoralis multiple nucleopolyhedrovirus.</title>
        <authorList>
            <person name="Breitenbach J.E."/>
            <person name="El-Sheikh el.-S.A."/>
            <person name="Harrison R.L."/>
            <person name="Rowley D.L."/>
            <person name="Sparks M.E."/>
            <person name="Gundersen-Rindal D.E."/>
            <person name="Popham H.J."/>
        </authorList>
    </citation>
    <scope>NUCLEOTIDE SEQUENCE [LARGE SCALE GENOMIC DNA]</scope>
    <source>
        <strain evidence="2">AN1956</strain>
    </source>
</reference>